<dbReference type="Pfam" id="PF18876">
    <property type="entry name" value="AFF4_CHD"/>
    <property type="match status" value="1"/>
</dbReference>
<keyword evidence="3" id="KW-0597">Phosphoprotein</keyword>
<sequence>MEYFKNSVKSSQAPSPWGGNGKSAGTPSPTSLSPSPVSSVCSSAGTGGSSSSSSSGSIAIPQRIHHMAASHVNITNNILRSYEHWDTADKLSRESREFFQELDSVMEPLTQHSSMTSLVRYVRQGLHWLRIEAHLL</sequence>
<organism evidence="7 8">
    <name type="scientific">Acipenser oxyrinchus oxyrinchus</name>
    <dbReference type="NCBI Taxonomy" id="40147"/>
    <lineage>
        <taxon>Eukaryota</taxon>
        <taxon>Metazoa</taxon>
        <taxon>Chordata</taxon>
        <taxon>Craniata</taxon>
        <taxon>Vertebrata</taxon>
        <taxon>Euteleostomi</taxon>
        <taxon>Actinopterygii</taxon>
        <taxon>Chondrostei</taxon>
        <taxon>Acipenseriformes</taxon>
        <taxon>Acipenseridae</taxon>
        <taxon>Acipenser</taxon>
    </lineage>
</organism>
<dbReference type="PANTHER" id="PTHR10528:SF18">
    <property type="entry name" value="AF4_FMR2 FAMILY MEMBER 2"/>
    <property type="match status" value="1"/>
</dbReference>
<dbReference type="EMBL" id="JAGXEW010000086">
    <property type="protein sequence ID" value="KAK1148610.1"/>
    <property type="molecule type" value="Genomic_DNA"/>
</dbReference>
<dbReference type="GO" id="GO:0016607">
    <property type="term" value="C:nuclear speck"/>
    <property type="evidence" value="ECO:0007669"/>
    <property type="project" value="TreeGrafter"/>
</dbReference>
<evidence type="ECO:0000313" key="8">
    <source>
        <dbReference type="Proteomes" id="UP001230051"/>
    </source>
</evidence>
<dbReference type="InterPro" id="IPR007797">
    <property type="entry name" value="AF4/FMR2"/>
</dbReference>
<reference evidence="7" key="1">
    <citation type="submission" date="2022-02" db="EMBL/GenBank/DDBJ databases">
        <title>Atlantic sturgeon de novo genome assembly.</title>
        <authorList>
            <person name="Stock M."/>
            <person name="Klopp C."/>
            <person name="Guiguen Y."/>
            <person name="Cabau C."/>
            <person name="Parinello H."/>
            <person name="Santidrian Yebra-Pimentel E."/>
            <person name="Kuhl H."/>
            <person name="Dirks R.P."/>
            <person name="Guessner J."/>
            <person name="Wuertz S."/>
            <person name="Du K."/>
            <person name="Schartl M."/>
        </authorList>
    </citation>
    <scope>NUCLEOTIDE SEQUENCE</scope>
    <source>
        <strain evidence="7">STURGEONOMICS-FGT-2020</strain>
        <tissue evidence="7">Whole blood</tissue>
    </source>
</reference>
<keyword evidence="4" id="KW-0539">Nucleus</keyword>
<evidence type="ECO:0000256" key="2">
    <source>
        <dbReference type="ARBA" id="ARBA00007354"/>
    </source>
</evidence>
<dbReference type="AlphaFoldDB" id="A0AAD8FS83"/>
<evidence type="ECO:0000256" key="5">
    <source>
        <dbReference type="SAM" id="MobiDB-lite"/>
    </source>
</evidence>
<feature type="compositionally biased region" description="Low complexity" evidence="5">
    <location>
        <begin position="23"/>
        <end position="57"/>
    </location>
</feature>
<dbReference type="GO" id="GO:0002151">
    <property type="term" value="F:G-quadruplex RNA binding"/>
    <property type="evidence" value="ECO:0007669"/>
    <property type="project" value="TreeGrafter"/>
</dbReference>
<protein>
    <submittedName>
        <fullName evidence="7">AF4/FMR2 family member 2</fullName>
    </submittedName>
</protein>
<evidence type="ECO:0000256" key="4">
    <source>
        <dbReference type="ARBA" id="ARBA00023242"/>
    </source>
</evidence>
<feature type="domain" description="AF4/FMR2 C-terminal homology" evidence="6">
    <location>
        <begin position="1"/>
        <end position="135"/>
    </location>
</feature>
<comment type="caution">
    <text evidence="7">The sequence shown here is derived from an EMBL/GenBank/DDBJ whole genome shotgun (WGS) entry which is preliminary data.</text>
</comment>
<evidence type="ECO:0000256" key="3">
    <source>
        <dbReference type="ARBA" id="ARBA00022553"/>
    </source>
</evidence>
<accession>A0AAD8FS83</accession>
<gene>
    <name evidence="7" type="primary">AFF2</name>
    <name evidence="7" type="ORF">AOXY_G34994</name>
</gene>
<dbReference type="PANTHER" id="PTHR10528">
    <property type="entry name" value="AF4/FMR2 FAMILY MEMBER"/>
    <property type="match status" value="1"/>
</dbReference>
<proteinExistence type="inferred from homology"/>
<evidence type="ECO:0000313" key="7">
    <source>
        <dbReference type="EMBL" id="KAK1148610.1"/>
    </source>
</evidence>
<dbReference type="InterPro" id="IPR043640">
    <property type="entry name" value="AF4/FMR2_CHD"/>
</dbReference>
<name>A0AAD8FS83_ACIOX</name>
<comment type="subcellular location">
    <subcellularLocation>
        <location evidence="1">Nucleus</location>
    </subcellularLocation>
</comment>
<comment type="similarity">
    <text evidence="2">Belongs to the AF4 family.</text>
</comment>
<keyword evidence="8" id="KW-1185">Reference proteome</keyword>
<dbReference type="GO" id="GO:0043484">
    <property type="term" value="P:regulation of RNA splicing"/>
    <property type="evidence" value="ECO:0007669"/>
    <property type="project" value="TreeGrafter"/>
</dbReference>
<dbReference type="Proteomes" id="UP001230051">
    <property type="component" value="Unassembled WGS sequence"/>
</dbReference>
<evidence type="ECO:0000256" key="1">
    <source>
        <dbReference type="ARBA" id="ARBA00004123"/>
    </source>
</evidence>
<evidence type="ECO:0000259" key="6">
    <source>
        <dbReference type="Pfam" id="PF18876"/>
    </source>
</evidence>
<feature type="region of interest" description="Disordered" evidence="5">
    <location>
        <begin position="1"/>
        <end position="58"/>
    </location>
</feature>